<feature type="compositionally biased region" description="Polar residues" evidence="10">
    <location>
        <begin position="351"/>
        <end position="369"/>
    </location>
</feature>
<dbReference type="GO" id="GO:0000070">
    <property type="term" value="P:mitotic sister chromatid segregation"/>
    <property type="evidence" value="ECO:0007669"/>
    <property type="project" value="TreeGrafter"/>
</dbReference>
<dbReference type="InterPro" id="IPR018851">
    <property type="entry name" value="Borealin_N"/>
</dbReference>
<reference evidence="12" key="1">
    <citation type="submission" date="2023-01" db="EMBL/GenBank/DDBJ databases">
        <title>Exophiala dermititidis isolated from Cystic Fibrosis Patient.</title>
        <authorList>
            <person name="Kurbessoian T."/>
            <person name="Crocker A."/>
            <person name="Murante D."/>
            <person name="Hogan D.A."/>
            <person name="Stajich J.E."/>
        </authorList>
    </citation>
    <scope>NUCLEOTIDE SEQUENCE</scope>
    <source>
        <strain evidence="12">Ex8</strain>
    </source>
</reference>
<dbReference type="GO" id="GO:0051301">
    <property type="term" value="P:cell division"/>
    <property type="evidence" value="ECO:0007669"/>
    <property type="project" value="UniProtKB-KW"/>
</dbReference>
<evidence type="ECO:0000256" key="8">
    <source>
        <dbReference type="ARBA" id="ARBA00023306"/>
    </source>
</evidence>
<evidence type="ECO:0000256" key="2">
    <source>
        <dbReference type="ARBA" id="ARBA00004584"/>
    </source>
</evidence>
<feature type="compositionally biased region" description="Polar residues" evidence="10">
    <location>
        <begin position="138"/>
        <end position="155"/>
    </location>
</feature>
<feature type="compositionally biased region" description="Low complexity" evidence="10">
    <location>
        <begin position="398"/>
        <end position="439"/>
    </location>
</feature>
<comment type="caution">
    <text evidence="12">The sequence shown here is derived from an EMBL/GenBank/DDBJ whole genome shotgun (WGS) entry which is preliminary data.</text>
</comment>
<dbReference type="AlphaFoldDB" id="A0AAN6IUK3"/>
<keyword evidence="7" id="KW-0539">Nucleus</keyword>
<dbReference type="GO" id="GO:0032133">
    <property type="term" value="C:chromosome passenger complex"/>
    <property type="evidence" value="ECO:0007669"/>
    <property type="project" value="TreeGrafter"/>
</dbReference>
<gene>
    <name evidence="12" type="ORF">HRR80_007997</name>
</gene>
<dbReference type="PANTHER" id="PTHR16040:SF7">
    <property type="entry name" value="AUSTRALIN, ISOFORM A-RELATED"/>
    <property type="match status" value="1"/>
</dbReference>
<feature type="compositionally biased region" description="Basic and acidic residues" evidence="10">
    <location>
        <begin position="197"/>
        <end position="209"/>
    </location>
</feature>
<name>A0AAN6IUK3_EXODE</name>
<dbReference type="GO" id="GO:0000775">
    <property type="term" value="C:chromosome, centromeric region"/>
    <property type="evidence" value="ECO:0007669"/>
    <property type="project" value="UniProtKB-SubCell"/>
</dbReference>
<evidence type="ECO:0000256" key="6">
    <source>
        <dbReference type="ARBA" id="ARBA00022776"/>
    </source>
</evidence>
<feature type="region of interest" description="Disordered" evidence="10">
    <location>
        <begin position="313"/>
        <end position="463"/>
    </location>
</feature>
<keyword evidence="5" id="KW-0132">Cell division</keyword>
<evidence type="ECO:0000259" key="11">
    <source>
        <dbReference type="Pfam" id="PF10444"/>
    </source>
</evidence>
<feature type="compositionally biased region" description="Low complexity" evidence="10">
    <location>
        <begin position="370"/>
        <end position="389"/>
    </location>
</feature>
<keyword evidence="9" id="KW-0137">Centromere</keyword>
<evidence type="ECO:0000256" key="1">
    <source>
        <dbReference type="ARBA" id="ARBA00004123"/>
    </source>
</evidence>
<sequence length="463" mass="49633">MYQYPTHLDCPNIDTILSAPVLRYLLASPTCRREAMAPGNARKRKSDEMEETPRAVTPTGSPVHKKMKITQTQKQALMDNLQLEITERARQLRAGYALQCADLRARIERRVNRIPIALRKMTMRELMDQHDAARKKTTTQSKINSKSSPSKTGTSVADERPLPPLPQHQQKEQRSKPTSPIRPQPQAAAPRGRKRKSSDIHIASDKENEAIDSLPVAKNNKRVKAGTATAAATRTVSRTGKNASVLSPRSNNSRTLPRSPVKDYPTAAPSSPAKSMIARPISPLKPTSPLKTAATAATSAISASVHGMIEHAKRGTTSRLARTASKEKQPVTAATSKGQMLPPPRPGAGTITVSGTGQGQSSPQRAFSQTSTHSATTDVSTASSSTTVVKPKRGGRAGATATTAAKTAGQQQQQSQKSPGATRRGVAKAASAAKTALKRNNTTANKKVAPEPAAPRRILRKRN</sequence>
<evidence type="ECO:0000256" key="9">
    <source>
        <dbReference type="ARBA" id="ARBA00023328"/>
    </source>
</evidence>
<accession>A0AAN6IUK3</accession>
<organism evidence="12 13">
    <name type="scientific">Exophiala dermatitidis</name>
    <name type="common">Black yeast-like fungus</name>
    <name type="synonym">Wangiella dermatitidis</name>
    <dbReference type="NCBI Taxonomy" id="5970"/>
    <lineage>
        <taxon>Eukaryota</taxon>
        <taxon>Fungi</taxon>
        <taxon>Dikarya</taxon>
        <taxon>Ascomycota</taxon>
        <taxon>Pezizomycotina</taxon>
        <taxon>Eurotiomycetes</taxon>
        <taxon>Chaetothyriomycetidae</taxon>
        <taxon>Chaetothyriales</taxon>
        <taxon>Herpotrichiellaceae</taxon>
        <taxon>Exophiala</taxon>
    </lineage>
</organism>
<evidence type="ECO:0000256" key="7">
    <source>
        <dbReference type="ARBA" id="ARBA00023242"/>
    </source>
</evidence>
<dbReference type="Proteomes" id="UP001161757">
    <property type="component" value="Unassembled WGS sequence"/>
</dbReference>
<keyword evidence="6" id="KW-0498">Mitosis</keyword>
<dbReference type="GO" id="GO:0005634">
    <property type="term" value="C:nucleus"/>
    <property type="evidence" value="ECO:0007669"/>
    <property type="project" value="UniProtKB-SubCell"/>
</dbReference>
<dbReference type="Pfam" id="PF10444">
    <property type="entry name" value="Nbl1_Borealin_N"/>
    <property type="match status" value="1"/>
</dbReference>
<feature type="compositionally biased region" description="Polar residues" evidence="10">
    <location>
        <begin position="241"/>
        <end position="256"/>
    </location>
</feature>
<feature type="domain" description="Borealin N-terminal" evidence="11">
    <location>
        <begin position="73"/>
        <end position="129"/>
    </location>
</feature>
<dbReference type="EMBL" id="JAJGCB010000021">
    <property type="protein sequence ID" value="KAJ8987916.1"/>
    <property type="molecule type" value="Genomic_DNA"/>
</dbReference>
<keyword evidence="4" id="KW-0158">Chromosome</keyword>
<keyword evidence="8" id="KW-0131">Cell cycle</keyword>
<evidence type="ECO:0000313" key="13">
    <source>
        <dbReference type="Proteomes" id="UP001161757"/>
    </source>
</evidence>
<protein>
    <recommendedName>
        <fullName evidence="11">Borealin N-terminal domain-containing protein</fullName>
    </recommendedName>
</protein>
<proteinExistence type="inferred from homology"/>
<dbReference type="PANTHER" id="PTHR16040">
    <property type="entry name" value="AUSTRALIN, ISOFORM A-RELATED"/>
    <property type="match status" value="1"/>
</dbReference>
<feature type="region of interest" description="Disordered" evidence="10">
    <location>
        <begin position="35"/>
        <end position="66"/>
    </location>
</feature>
<comment type="similarity">
    <text evidence="3">Belongs to the borealin family.</text>
</comment>
<evidence type="ECO:0000256" key="5">
    <source>
        <dbReference type="ARBA" id="ARBA00022618"/>
    </source>
</evidence>
<feature type="region of interest" description="Disordered" evidence="10">
    <location>
        <begin position="130"/>
        <end position="289"/>
    </location>
</feature>
<evidence type="ECO:0000256" key="3">
    <source>
        <dbReference type="ARBA" id="ARBA00009914"/>
    </source>
</evidence>
<feature type="compositionally biased region" description="Low complexity" evidence="10">
    <location>
        <begin position="225"/>
        <end position="240"/>
    </location>
</feature>
<comment type="subcellular location">
    <subcellularLocation>
        <location evidence="2">Chromosome</location>
        <location evidence="2">Centromere</location>
    </subcellularLocation>
    <subcellularLocation>
        <location evidence="1">Nucleus</location>
    </subcellularLocation>
</comment>
<dbReference type="InterPro" id="IPR018867">
    <property type="entry name" value="Cell_div_borealin"/>
</dbReference>
<dbReference type="GO" id="GO:0051233">
    <property type="term" value="C:spindle midzone"/>
    <property type="evidence" value="ECO:0007669"/>
    <property type="project" value="TreeGrafter"/>
</dbReference>
<evidence type="ECO:0000256" key="10">
    <source>
        <dbReference type="SAM" id="MobiDB-lite"/>
    </source>
</evidence>
<evidence type="ECO:0000256" key="4">
    <source>
        <dbReference type="ARBA" id="ARBA00022454"/>
    </source>
</evidence>
<evidence type="ECO:0000313" key="12">
    <source>
        <dbReference type="EMBL" id="KAJ8987916.1"/>
    </source>
</evidence>